<dbReference type="InterPro" id="IPR003795">
    <property type="entry name" value="DUF192"/>
</dbReference>
<name>A0A2S3UNX4_9HYPH</name>
<dbReference type="Proteomes" id="UP000236959">
    <property type="component" value="Unassembled WGS sequence"/>
</dbReference>
<dbReference type="EMBL" id="PPCN01000009">
    <property type="protein sequence ID" value="POF29280.1"/>
    <property type="molecule type" value="Genomic_DNA"/>
</dbReference>
<evidence type="ECO:0000313" key="3">
    <source>
        <dbReference type="Proteomes" id="UP000236959"/>
    </source>
</evidence>
<sequence>MISRLLRLAAFGFTLGVSFFTASLATNAGDDQTQLRTESLVVRSGDREHRFEVEVAENDRERARGLMFRQEMAAGHGMLFIFEGEGDRYFWMKNTPLPLDIIYISAAGRIVSIAADTTPFSEAAIPSGKPARYVLELNAGTSARLEINTGDVVSSPSMAAE</sequence>
<organism evidence="2 3">
    <name type="scientific">Roseibium marinum</name>
    <dbReference type="NCBI Taxonomy" id="281252"/>
    <lineage>
        <taxon>Bacteria</taxon>
        <taxon>Pseudomonadati</taxon>
        <taxon>Pseudomonadota</taxon>
        <taxon>Alphaproteobacteria</taxon>
        <taxon>Hyphomicrobiales</taxon>
        <taxon>Stappiaceae</taxon>
        <taxon>Roseibium</taxon>
    </lineage>
</organism>
<comment type="caution">
    <text evidence="2">The sequence shown here is derived from an EMBL/GenBank/DDBJ whole genome shotgun (WGS) entry which is preliminary data.</text>
</comment>
<dbReference type="InterPro" id="IPR038695">
    <property type="entry name" value="Saro_0823-like_sf"/>
</dbReference>
<evidence type="ECO:0008006" key="4">
    <source>
        <dbReference type="Google" id="ProtNLM"/>
    </source>
</evidence>
<dbReference type="AlphaFoldDB" id="A0A2S3UNX4"/>
<keyword evidence="1" id="KW-0732">Signal</keyword>
<dbReference type="RefSeq" id="WP_103224153.1">
    <property type="nucleotide sequence ID" value="NZ_PPCN01000009.1"/>
</dbReference>
<dbReference type="Pfam" id="PF02643">
    <property type="entry name" value="DUF192"/>
    <property type="match status" value="1"/>
</dbReference>
<feature type="signal peptide" evidence="1">
    <location>
        <begin position="1"/>
        <end position="28"/>
    </location>
</feature>
<dbReference type="Gene3D" id="2.60.120.1140">
    <property type="entry name" value="Protein of unknown function DUF192"/>
    <property type="match status" value="1"/>
</dbReference>
<dbReference type="OrthoDB" id="9808290at2"/>
<feature type="chain" id="PRO_5015604361" description="DUF192 domain-containing protein" evidence="1">
    <location>
        <begin position="29"/>
        <end position="161"/>
    </location>
</feature>
<evidence type="ECO:0000313" key="2">
    <source>
        <dbReference type="EMBL" id="POF29280.1"/>
    </source>
</evidence>
<accession>A0A2S3UNX4</accession>
<dbReference type="PANTHER" id="PTHR37953">
    <property type="entry name" value="UPF0127 PROTEIN MJ1496"/>
    <property type="match status" value="1"/>
</dbReference>
<protein>
    <recommendedName>
        <fullName evidence="4">DUF192 domain-containing protein</fullName>
    </recommendedName>
</protein>
<evidence type="ECO:0000256" key="1">
    <source>
        <dbReference type="SAM" id="SignalP"/>
    </source>
</evidence>
<keyword evidence="3" id="KW-1185">Reference proteome</keyword>
<proteinExistence type="predicted"/>
<gene>
    <name evidence="2" type="ORF">CLV41_10951</name>
</gene>
<reference evidence="2 3" key="1">
    <citation type="submission" date="2018-01" db="EMBL/GenBank/DDBJ databases">
        <title>Genomic Encyclopedia of Archaeal and Bacterial Type Strains, Phase II (KMG-II): from individual species to whole genera.</title>
        <authorList>
            <person name="Goeker M."/>
        </authorList>
    </citation>
    <scope>NUCLEOTIDE SEQUENCE [LARGE SCALE GENOMIC DNA]</scope>
    <source>
        <strain evidence="2 3">DSM 17023</strain>
    </source>
</reference>
<dbReference type="PANTHER" id="PTHR37953:SF1">
    <property type="entry name" value="UPF0127 PROTEIN MJ1496"/>
    <property type="match status" value="1"/>
</dbReference>